<sequence length="553" mass="63587">MDKTSKVEFRNVGQSYFPQSRVECHYTISPKHSWASNDWIGLFKVAVGWTSLRDYHTFVWALAPSGYQEGTSVNCCVNFQASYLPGPSEDAFQFVYVDRKGAVCAGSSQFTFCAPKPLEELVTLEGGAHGEEEGADLLVVVPRAELLQSRLEECLRERSDLLQAKDAAEKAKGKERALRERAKEHWDKLRRELEDTVSELKEKLLQNQEKISAMEKEQQGALSSQMTMRAEIDNLLAESQKSQQQISDLEDNIKALTLRGAEREAELERMRERIKKMAALKREDEEDRKSLQEKLVQTEDELRSLSAEFQQLRSSLAQRDTQALQLRDTITTLTNKLHAAQRRELESEASLTELQGLQERLVSSERVVESLKGEMSAMAAKRDKIQAEVHQARLQVAQLTLQLADTNLALREGRATWAQERETLQQSVQLLAFDVQTERDRLEKLTTEIQRKEEWLQEEKMEREKTERLRAECGRVTRVRLYPALVQVQLSEARRELQELKASLRVAQKEKEQLYLEKQSSGEETALLLPDHTETIQRYPQHKPPLRSPLFPR</sequence>
<protein>
    <submittedName>
        <fullName evidence="11">CALCOCO1</fullName>
    </submittedName>
</protein>
<evidence type="ECO:0000256" key="3">
    <source>
        <dbReference type="ARBA" id="ARBA00022490"/>
    </source>
</evidence>
<dbReference type="InterPro" id="IPR051002">
    <property type="entry name" value="UBA_autophagy_assoc_protein"/>
</dbReference>
<evidence type="ECO:0000256" key="4">
    <source>
        <dbReference type="ARBA" id="ARBA00023054"/>
    </source>
</evidence>
<dbReference type="Pfam" id="PF07888">
    <property type="entry name" value="CALCOCO1"/>
    <property type="match status" value="1"/>
</dbReference>
<comment type="subcellular location">
    <subcellularLocation>
        <location evidence="2">Cytoplasm</location>
    </subcellularLocation>
    <subcellularLocation>
        <location evidence="1">Nucleus</location>
    </subcellularLocation>
</comment>
<keyword evidence="3" id="KW-0963">Cytoplasm</keyword>
<evidence type="ECO:0000256" key="5">
    <source>
        <dbReference type="ARBA" id="ARBA00023242"/>
    </source>
</evidence>
<evidence type="ECO:0000259" key="10">
    <source>
        <dbReference type="Pfam" id="PF17751"/>
    </source>
</evidence>
<evidence type="ECO:0000256" key="2">
    <source>
        <dbReference type="ARBA" id="ARBA00004496"/>
    </source>
</evidence>
<evidence type="ECO:0000256" key="7">
    <source>
        <dbReference type="SAM" id="Coils"/>
    </source>
</evidence>
<dbReference type="GO" id="GO:0005634">
    <property type="term" value="C:nucleus"/>
    <property type="evidence" value="ECO:0007669"/>
    <property type="project" value="UniProtKB-SubCell"/>
</dbReference>
<evidence type="ECO:0000313" key="11">
    <source>
        <dbReference type="EMBL" id="AIM47959.1"/>
    </source>
</evidence>
<evidence type="ECO:0000256" key="1">
    <source>
        <dbReference type="ARBA" id="ARBA00004123"/>
    </source>
</evidence>
<feature type="region of interest" description="Disordered" evidence="8">
    <location>
        <begin position="533"/>
        <end position="553"/>
    </location>
</feature>
<gene>
    <name evidence="11" type="primary">calcoco1</name>
</gene>
<dbReference type="PANTHER" id="PTHR31915:SF5">
    <property type="entry name" value="CALCIUM-BINDING AND COILED-COIL DOMAIN-CONTAINING PROTEIN 1"/>
    <property type="match status" value="1"/>
</dbReference>
<feature type="domain" description="Calcium binding and coiled-coil" evidence="9">
    <location>
        <begin position="116"/>
        <end position="519"/>
    </location>
</feature>
<dbReference type="InterPro" id="IPR041611">
    <property type="entry name" value="SKICH"/>
</dbReference>
<feature type="coiled-coil region" evidence="7">
    <location>
        <begin position="144"/>
        <end position="402"/>
    </location>
</feature>
<reference evidence="11" key="1">
    <citation type="journal article" date="2014" name="Mol. Biol. Evol.">
        <title>Enigmatic Orthology Relationships between Hox Clusters of the African Butterfly Fish and Other Teleosts Following Ancient Whole-Genome Duplication.</title>
        <authorList>
            <person name="Martin K.J."/>
            <person name="Holland P.W."/>
        </authorList>
    </citation>
    <scope>NUCLEOTIDE SEQUENCE</scope>
</reference>
<name>A0A088FSA5_PANBU</name>
<dbReference type="AlphaFoldDB" id="A0A088FSA5"/>
<dbReference type="GO" id="GO:0003713">
    <property type="term" value="F:transcription coactivator activity"/>
    <property type="evidence" value="ECO:0007669"/>
    <property type="project" value="TreeGrafter"/>
</dbReference>
<dbReference type="PANTHER" id="PTHR31915">
    <property type="entry name" value="SKICH DOMAIN-CONTAINING PROTEIN"/>
    <property type="match status" value="1"/>
</dbReference>
<evidence type="ECO:0000256" key="8">
    <source>
        <dbReference type="SAM" id="MobiDB-lite"/>
    </source>
</evidence>
<dbReference type="Gene3D" id="1.10.287.1490">
    <property type="match status" value="1"/>
</dbReference>
<feature type="domain" description="SKICH" evidence="10">
    <location>
        <begin position="7"/>
        <end position="112"/>
    </location>
</feature>
<evidence type="ECO:0000256" key="6">
    <source>
        <dbReference type="ARBA" id="ARBA00037963"/>
    </source>
</evidence>
<accession>A0A088FSA5</accession>
<keyword evidence="5" id="KW-0539">Nucleus</keyword>
<dbReference type="Pfam" id="PF17751">
    <property type="entry name" value="SKICH"/>
    <property type="match status" value="1"/>
</dbReference>
<dbReference type="Gene3D" id="2.60.40.2840">
    <property type="match status" value="1"/>
</dbReference>
<dbReference type="GO" id="GO:0005737">
    <property type="term" value="C:cytoplasm"/>
    <property type="evidence" value="ECO:0007669"/>
    <property type="project" value="UniProtKB-SubCell"/>
</dbReference>
<proteinExistence type="inferred from homology"/>
<organism evidence="11">
    <name type="scientific">Pantodon buchholzi</name>
    <name type="common">Freshwater butterflyfish</name>
    <dbReference type="NCBI Taxonomy" id="8276"/>
    <lineage>
        <taxon>Eukaryota</taxon>
        <taxon>Metazoa</taxon>
        <taxon>Chordata</taxon>
        <taxon>Craniata</taxon>
        <taxon>Vertebrata</taxon>
        <taxon>Euteleostomi</taxon>
        <taxon>Actinopterygii</taxon>
        <taxon>Neopterygii</taxon>
        <taxon>Teleostei</taxon>
        <taxon>Osteoglossocephala</taxon>
        <taxon>Osteoglossomorpha</taxon>
        <taxon>Osteoglossiformes</taxon>
        <taxon>Pantodontidae</taxon>
        <taxon>Pantodon</taxon>
    </lineage>
</organism>
<dbReference type="EMBL" id="KM102160">
    <property type="protein sequence ID" value="AIM47959.1"/>
    <property type="molecule type" value="Genomic_DNA"/>
</dbReference>
<keyword evidence="4 7" id="KW-0175">Coiled coil</keyword>
<dbReference type="InterPro" id="IPR012852">
    <property type="entry name" value="CALCOCO1-like"/>
</dbReference>
<dbReference type="GO" id="GO:0045944">
    <property type="term" value="P:positive regulation of transcription by RNA polymerase II"/>
    <property type="evidence" value="ECO:0007669"/>
    <property type="project" value="TreeGrafter"/>
</dbReference>
<feature type="coiled-coil region" evidence="7">
    <location>
        <begin position="442"/>
        <end position="517"/>
    </location>
</feature>
<comment type="similarity">
    <text evidence="6">Belongs to the CALCOCO family.</text>
</comment>
<evidence type="ECO:0000259" key="9">
    <source>
        <dbReference type="Pfam" id="PF07888"/>
    </source>
</evidence>